<protein>
    <submittedName>
        <fullName evidence="1">Gluconate 2-dehydrogenase subunit 3</fullName>
    </submittedName>
</protein>
<sequence>MKRRKAMGLTATILGGTIIGTELLLSGCTDGAERRTSFSESDIVLLDELGETILPATEGSPGAKAAKVGAFIKNIVNDCYSKKERGTFLKGMGEFEQSVKETYSKGFLELDRVQRHELVVKLDKEAESINDGIDTQFYPIVKILVIEGYFTSEPGLTGALRYNPTPGKYIGCVPYIEGEGYIGG</sequence>
<dbReference type="STRING" id="641691.SAMN05421636_10215"/>
<evidence type="ECO:0000313" key="2">
    <source>
        <dbReference type="Proteomes" id="UP000199109"/>
    </source>
</evidence>
<dbReference type="Pfam" id="PF13618">
    <property type="entry name" value="Gluconate_2-dh3"/>
    <property type="match status" value="1"/>
</dbReference>
<proteinExistence type="predicted"/>
<name>A0A1G6XVH5_9FLAO</name>
<gene>
    <name evidence="1" type="ORF">SAMN05421636_10215</name>
</gene>
<dbReference type="RefSeq" id="WP_091865675.1">
    <property type="nucleotide sequence ID" value="NZ_FNAO01000002.1"/>
</dbReference>
<dbReference type="AlphaFoldDB" id="A0A1G6XVH5"/>
<dbReference type="EMBL" id="FNAO01000002">
    <property type="protein sequence ID" value="SDD82188.1"/>
    <property type="molecule type" value="Genomic_DNA"/>
</dbReference>
<dbReference type="OrthoDB" id="6385145at2"/>
<organism evidence="1 2">
    <name type="scientific">Pricia antarctica</name>
    <dbReference type="NCBI Taxonomy" id="641691"/>
    <lineage>
        <taxon>Bacteria</taxon>
        <taxon>Pseudomonadati</taxon>
        <taxon>Bacteroidota</taxon>
        <taxon>Flavobacteriia</taxon>
        <taxon>Flavobacteriales</taxon>
        <taxon>Flavobacteriaceae</taxon>
        <taxon>Pricia</taxon>
    </lineage>
</organism>
<keyword evidence="2" id="KW-1185">Reference proteome</keyword>
<dbReference type="Proteomes" id="UP000199109">
    <property type="component" value="Unassembled WGS sequence"/>
</dbReference>
<reference evidence="1 2" key="1">
    <citation type="submission" date="2016-10" db="EMBL/GenBank/DDBJ databases">
        <authorList>
            <person name="de Groot N.N."/>
        </authorList>
    </citation>
    <scope>NUCLEOTIDE SEQUENCE [LARGE SCALE GENOMIC DNA]</scope>
    <source>
        <strain evidence="1 2">DSM 23421</strain>
    </source>
</reference>
<accession>A0A1G6XVH5</accession>
<evidence type="ECO:0000313" key="1">
    <source>
        <dbReference type="EMBL" id="SDD82188.1"/>
    </source>
</evidence>
<dbReference type="InterPro" id="IPR027056">
    <property type="entry name" value="Gluconate_2DH_su3"/>
</dbReference>